<evidence type="ECO:0000256" key="7">
    <source>
        <dbReference type="ARBA" id="ARBA00022984"/>
    </source>
</evidence>
<dbReference type="HAMAP" id="MF_02019">
    <property type="entry name" value="MurF"/>
    <property type="match status" value="1"/>
</dbReference>
<evidence type="ECO:0000256" key="8">
    <source>
        <dbReference type="ARBA" id="ARBA00023306"/>
    </source>
</evidence>
<dbReference type="GO" id="GO:0008360">
    <property type="term" value="P:regulation of cell shape"/>
    <property type="evidence" value="ECO:0007669"/>
    <property type="project" value="UniProtKB-KW"/>
</dbReference>
<dbReference type="GO" id="GO:0051301">
    <property type="term" value="P:cell division"/>
    <property type="evidence" value="ECO:0007669"/>
    <property type="project" value="UniProtKB-KW"/>
</dbReference>
<dbReference type="SUPFAM" id="SSF63418">
    <property type="entry name" value="MurE/MurF N-terminal domain"/>
    <property type="match status" value="1"/>
</dbReference>
<evidence type="ECO:0000313" key="14">
    <source>
        <dbReference type="EMBL" id="BCJ86077.1"/>
    </source>
</evidence>
<protein>
    <recommendedName>
        <fullName evidence="10 11">UDP-N-acetylmuramoyl-tripeptide--D-alanyl-D-alanine ligase</fullName>
        <ecNumber evidence="10 11">6.3.2.10</ecNumber>
    </recommendedName>
    <alternativeName>
        <fullName evidence="10">D-alanyl-D-alanine-adding enzyme</fullName>
    </alternativeName>
</protein>
<comment type="pathway">
    <text evidence="10 11">Cell wall biogenesis; peptidoglycan biosynthesis.</text>
</comment>
<feature type="domain" description="Mur ligase central" evidence="13">
    <location>
        <begin position="113"/>
        <end position="298"/>
    </location>
</feature>
<dbReference type="PANTHER" id="PTHR43024">
    <property type="entry name" value="UDP-N-ACETYLMURAMOYL-TRIPEPTIDE--D-ALANYL-D-ALANINE LIGASE"/>
    <property type="match status" value="1"/>
</dbReference>
<dbReference type="AlphaFoldDB" id="A0A7I8D7T4"/>
<evidence type="ECO:0000313" key="15">
    <source>
        <dbReference type="Proteomes" id="UP000593802"/>
    </source>
</evidence>
<reference evidence="14 15" key="1">
    <citation type="submission" date="2020-08" db="EMBL/GenBank/DDBJ databases">
        <title>Complete Genome Sequence of Effusibacillus dendaii Strain skT53, Isolated from Farmland soil.</title>
        <authorList>
            <person name="Konishi T."/>
            <person name="Kawasaki H."/>
        </authorList>
    </citation>
    <scope>NUCLEOTIDE SEQUENCE [LARGE SCALE GENOMIC DNA]</scope>
    <source>
        <strain evidence="15">skT53</strain>
    </source>
</reference>
<dbReference type="GO" id="GO:0071555">
    <property type="term" value="P:cell wall organization"/>
    <property type="evidence" value="ECO:0007669"/>
    <property type="project" value="UniProtKB-KW"/>
</dbReference>
<dbReference type="GO" id="GO:0009252">
    <property type="term" value="P:peptidoglycan biosynthetic process"/>
    <property type="evidence" value="ECO:0007669"/>
    <property type="project" value="UniProtKB-UniRule"/>
</dbReference>
<comment type="subcellular location">
    <subcellularLocation>
        <location evidence="10 11">Cytoplasm</location>
    </subcellularLocation>
</comment>
<sequence length="462" mass="48765">MIEVTVEQLVSMAEGNLLQGSPSVQINGVATDSRAELAGRLFVPLIGERFDAHEFLADVVSKGAAAALWQKDRPLPEGLDPDFAVIGVDDTIVALQKTAAAYRRSLSLTVVGVTGSNGKTSTKDILASVLSQQFQVQKTQGNLNNHIGLPLMVLSLRPETDVAILEMGMSGPGEIALLARIAAPQIGIITYIGEAHIEFFGDRSGIAAAKFELVEALPPDGLAVLFGDEPLLRGLAAKSPCPIRWFGFQEGNDVQVTHLQALGLKGSRFQVNGDAESYHLPVPGAHQVGNALAAVAVAKYLGMLPESIERGLQNAALSSMRLEVKPLPGGGFVVNDAYNASPTSMRAALRMIADTPEGDFKAAVLGDMLELGEHAVDMHYQLGQTAAEQKIDLLVAIGQHAGHIAAGAKQGGLAANQIFVAETKQDAVAYVKRVISQKQNPVVLVKASRGMKLEEVVTGLLA</sequence>
<dbReference type="Gene3D" id="3.90.190.20">
    <property type="entry name" value="Mur ligase, C-terminal domain"/>
    <property type="match status" value="1"/>
</dbReference>
<keyword evidence="4 10" id="KW-0547">Nucleotide-binding</keyword>
<dbReference type="InterPro" id="IPR036565">
    <property type="entry name" value="Mur-like_cat_sf"/>
</dbReference>
<name>A0A7I8D7T4_9BACL</name>
<dbReference type="RefSeq" id="WP_200760117.1">
    <property type="nucleotide sequence ID" value="NZ_AP023366.1"/>
</dbReference>
<evidence type="ECO:0000256" key="6">
    <source>
        <dbReference type="ARBA" id="ARBA00022960"/>
    </source>
</evidence>
<feature type="domain" description="Mur ligase C-terminal" evidence="12">
    <location>
        <begin position="320"/>
        <end position="449"/>
    </location>
</feature>
<evidence type="ECO:0000259" key="13">
    <source>
        <dbReference type="Pfam" id="PF08245"/>
    </source>
</evidence>
<accession>A0A7I8D7T4</accession>
<dbReference type="Proteomes" id="UP000593802">
    <property type="component" value="Chromosome"/>
</dbReference>
<dbReference type="InterPro" id="IPR004101">
    <property type="entry name" value="Mur_ligase_C"/>
</dbReference>
<keyword evidence="8 10" id="KW-0131">Cell cycle</keyword>
<dbReference type="PANTHER" id="PTHR43024:SF1">
    <property type="entry name" value="UDP-N-ACETYLMURAMOYL-TRIPEPTIDE--D-ALANYL-D-ALANINE LIGASE"/>
    <property type="match status" value="1"/>
</dbReference>
<comment type="function">
    <text evidence="10 11">Involved in cell wall formation. Catalyzes the final step in the synthesis of UDP-N-acetylmuramoyl-pentapeptide, the precursor of murein.</text>
</comment>
<evidence type="ECO:0000256" key="10">
    <source>
        <dbReference type="HAMAP-Rule" id="MF_02019"/>
    </source>
</evidence>
<feature type="binding site" evidence="10">
    <location>
        <begin position="115"/>
        <end position="121"/>
    </location>
    <ligand>
        <name>ATP</name>
        <dbReference type="ChEBI" id="CHEBI:30616"/>
    </ligand>
</feature>
<comment type="similarity">
    <text evidence="10">Belongs to the MurCDEF family. MurF subfamily.</text>
</comment>
<dbReference type="InterPro" id="IPR013221">
    <property type="entry name" value="Mur_ligase_cen"/>
</dbReference>
<dbReference type="KEGG" id="eff:skT53_10620"/>
<evidence type="ECO:0000259" key="12">
    <source>
        <dbReference type="Pfam" id="PF02875"/>
    </source>
</evidence>
<dbReference type="InterPro" id="IPR005863">
    <property type="entry name" value="UDP-N-AcMur_synth"/>
</dbReference>
<dbReference type="GO" id="GO:0005737">
    <property type="term" value="C:cytoplasm"/>
    <property type="evidence" value="ECO:0007669"/>
    <property type="project" value="UniProtKB-SubCell"/>
</dbReference>
<keyword evidence="2 10" id="KW-0436">Ligase</keyword>
<proteinExistence type="inferred from homology"/>
<evidence type="ECO:0000256" key="1">
    <source>
        <dbReference type="ARBA" id="ARBA00022490"/>
    </source>
</evidence>
<evidence type="ECO:0000256" key="4">
    <source>
        <dbReference type="ARBA" id="ARBA00022741"/>
    </source>
</evidence>
<keyword evidence="15" id="KW-1185">Reference proteome</keyword>
<dbReference type="EMBL" id="AP023366">
    <property type="protein sequence ID" value="BCJ86077.1"/>
    <property type="molecule type" value="Genomic_DNA"/>
</dbReference>
<evidence type="ECO:0000256" key="5">
    <source>
        <dbReference type="ARBA" id="ARBA00022840"/>
    </source>
</evidence>
<dbReference type="UniPathway" id="UPA00219"/>
<dbReference type="SUPFAM" id="SSF53244">
    <property type="entry name" value="MurD-like peptide ligases, peptide-binding domain"/>
    <property type="match status" value="1"/>
</dbReference>
<dbReference type="Gene3D" id="3.40.1190.10">
    <property type="entry name" value="Mur-like, catalytic domain"/>
    <property type="match status" value="1"/>
</dbReference>
<dbReference type="InterPro" id="IPR036615">
    <property type="entry name" value="Mur_ligase_C_dom_sf"/>
</dbReference>
<organism evidence="14 15">
    <name type="scientific">Effusibacillus dendaii</name>
    <dbReference type="NCBI Taxonomy" id="2743772"/>
    <lineage>
        <taxon>Bacteria</taxon>
        <taxon>Bacillati</taxon>
        <taxon>Bacillota</taxon>
        <taxon>Bacilli</taxon>
        <taxon>Bacillales</taxon>
        <taxon>Alicyclobacillaceae</taxon>
        <taxon>Effusibacillus</taxon>
    </lineage>
</organism>
<keyword evidence="5 10" id="KW-0067">ATP-binding</keyword>
<dbReference type="SUPFAM" id="SSF53623">
    <property type="entry name" value="MurD-like peptide ligases, catalytic domain"/>
    <property type="match status" value="1"/>
</dbReference>
<dbReference type="Pfam" id="PF08245">
    <property type="entry name" value="Mur_ligase_M"/>
    <property type="match status" value="1"/>
</dbReference>
<dbReference type="Gene3D" id="3.40.1390.10">
    <property type="entry name" value="MurE/MurF, N-terminal domain"/>
    <property type="match status" value="1"/>
</dbReference>
<keyword evidence="9 10" id="KW-0961">Cell wall biogenesis/degradation</keyword>
<dbReference type="GO" id="GO:0005524">
    <property type="term" value="F:ATP binding"/>
    <property type="evidence" value="ECO:0007669"/>
    <property type="project" value="UniProtKB-UniRule"/>
</dbReference>
<evidence type="ECO:0000256" key="11">
    <source>
        <dbReference type="RuleBase" id="RU004136"/>
    </source>
</evidence>
<gene>
    <name evidence="10 14" type="primary">murF</name>
    <name evidence="14" type="ORF">skT53_10620</name>
</gene>
<evidence type="ECO:0000256" key="2">
    <source>
        <dbReference type="ARBA" id="ARBA00022598"/>
    </source>
</evidence>
<dbReference type="InterPro" id="IPR051046">
    <property type="entry name" value="MurCDEF_CellWall_CoF430Synth"/>
</dbReference>
<evidence type="ECO:0000256" key="3">
    <source>
        <dbReference type="ARBA" id="ARBA00022618"/>
    </source>
</evidence>
<dbReference type="EC" id="6.3.2.10" evidence="10 11"/>
<keyword evidence="3 10" id="KW-0132">Cell division</keyword>
<comment type="catalytic activity">
    <reaction evidence="10 11">
        <text>D-alanyl-D-alanine + UDP-N-acetyl-alpha-D-muramoyl-L-alanyl-gamma-D-glutamyl-meso-2,6-diaminopimelate + ATP = UDP-N-acetyl-alpha-D-muramoyl-L-alanyl-gamma-D-glutamyl-meso-2,6-diaminopimeloyl-D-alanyl-D-alanine + ADP + phosphate + H(+)</text>
        <dbReference type="Rhea" id="RHEA:28374"/>
        <dbReference type="ChEBI" id="CHEBI:15378"/>
        <dbReference type="ChEBI" id="CHEBI:30616"/>
        <dbReference type="ChEBI" id="CHEBI:43474"/>
        <dbReference type="ChEBI" id="CHEBI:57822"/>
        <dbReference type="ChEBI" id="CHEBI:61386"/>
        <dbReference type="ChEBI" id="CHEBI:83905"/>
        <dbReference type="ChEBI" id="CHEBI:456216"/>
        <dbReference type="EC" id="6.3.2.10"/>
    </reaction>
</comment>
<dbReference type="InterPro" id="IPR035911">
    <property type="entry name" value="MurE/MurF_N"/>
</dbReference>
<keyword evidence="1 10" id="KW-0963">Cytoplasm</keyword>
<keyword evidence="7 10" id="KW-0573">Peptidoglycan synthesis</keyword>
<dbReference type="GO" id="GO:0047480">
    <property type="term" value="F:UDP-N-acetylmuramoyl-tripeptide-D-alanyl-D-alanine ligase activity"/>
    <property type="evidence" value="ECO:0007669"/>
    <property type="project" value="UniProtKB-UniRule"/>
</dbReference>
<dbReference type="Pfam" id="PF02875">
    <property type="entry name" value="Mur_ligase_C"/>
    <property type="match status" value="1"/>
</dbReference>
<evidence type="ECO:0000256" key="9">
    <source>
        <dbReference type="ARBA" id="ARBA00023316"/>
    </source>
</evidence>
<keyword evidence="6 10" id="KW-0133">Cell shape</keyword>
<dbReference type="NCBIfam" id="TIGR01143">
    <property type="entry name" value="murF"/>
    <property type="match status" value="1"/>
</dbReference>